<dbReference type="PANTHER" id="PTHR30055">
    <property type="entry name" value="HTH-TYPE TRANSCRIPTIONAL REGULATOR RUTR"/>
    <property type="match status" value="1"/>
</dbReference>
<evidence type="ECO:0000256" key="2">
    <source>
        <dbReference type="PROSITE-ProRule" id="PRU00335"/>
    </source>
</evidence>
<organism evidence="6 8">
    <name type="scientific">Rhodococcus aetherivorans</name>
    <dbReference type="NCBI Taxonomy" id="191292"/>
    <lineage>
        <taxon>Bacteria</taxon>
        <taxon>Bacillati</taxon>
        <taxon>Actinomycetota</taxon>
        <taxon>Actinomycetes</taxon>
        <taxon>Mycobacteriales</taxon>
        <taxon>Nocardiaceae</taxon>
        <taxon>Rhodococcus</taxon>
    </lineage>
</organism>
<proteinExistence type="predicted"/>
<sequence>MESATKRGRTPRRIDPALEVQAAPQELVPRRRPTQERSRRKFDALLAASRELLTEVGFESFTCEEVAARADVPIGTLYQFFANKYVIVCELNRQDLVGVQDELAKFDGVIPSVDWLRFLNAFVDHLAGLWMSDPSRREVWLAMQSTPSTRATGAIHEKEFAEQIARMLAPLMPDTPRERRTLMAEVLVHVVYSMLNFSVQDDQSHADAVVELKRLMGAYLMVAEKESRTSAKRRRRREAAARAEETERPVPEDDGQVETRQAEETHASPA</sequence>
<dbReference type="InterPro" id="IPR050109">
    <property type="entry name" value="HTH-type_TetR-like_transc_reg"/>
</dbReference>
<dbReference type="GO" id="GO:0000976">
    <property type="term" value="F:transcription cis-regulatory region binding"/>
    <property type="evidence" value="ECO:0007669"/>
    <property type="project" value="TreeGrafter"/>
</dbReference>
<evidence type="ECO:0000313" key="8">
    <source>
        <dbReference type="Proteomes" id="UP001163947"/>
    </source>
</evidence>
<gene>
    <name evidence="6" type="ORF">OCS65_18550</name>
    <name evidence="5" type="ORF">RAJCM14343_0049</name>
</gene>
<dbReference type="EMBL" id="CP106982">
    <property type="protein sequence ID" value="UYF92478.1"/>
    <property type="molecule type" value="Genomic_DNA"/>
</dbReference>
<dbReference type="SUPFAM" id="SSF46689">
    <property type="entry name" value="Homeodomain-like"/>
    <property type="match status" value="1"/>
</dbReference>
<dbReference type="AlphaFoldDB" id="A0A059MR87"/>
<dbReference type="EMBL" id="BLAH01000004">
    <property type="protein sequence ID" value="GES34808.1"/>
    <property type="molecule type" value="Genomic_DNA"/>
</dbReference>
<dbReference type="Gene3D" id="1.10.357.10">
    <property type="entry name" value="Tetracycline Repressor, domain 2"/>
    <property type="match status" value="1"/>
</dbReference>
<accession>A0A059MR87</accession>
<reference evidence="5 7" key="1">
    <citation type="journal article" date="2018" name="Biodegradation">
        <title>1,4-Dioxane degradation characteristics of Rhodococcus aetherivorans JCM 14343.</title>
        <authorList>
            <person name="Inoue D."/>
            <person name="Tsunoda T."/>
            <person name="Yamamoto N."/>
            <person name="Ike M."/>
            <person name="Sei K."/>
        </authorList>
    </citation>
    <scope>NUCLEOTIDE SEQUENCE [LARGE SCALE GENOMIC DNA]</scope>
    <source>
        <strain evidence="5 7">JCM 14343</strain>
    </source>
</reference>
<feature type="domain" description="HTH tetR-type" evidence="4">
    <location>
        <begin position="39"/>
        <end position="99"/>
    </location>
</feature>
<feature type="region of interest" description="Disordered" evidence="3">
    <location>
        <begin position="226"/>
        <end position="270"/>
    </location>
</feature>
<feature type="compositionally biased region" description="Basic and acidic residues" evidence="3">
    <location>
        <begin position="238"/>
        <end position="251"/>
    </location>
</feature>
<dbReference type="Proteomes" id="UP001163947">
    <property type="component" value="Chromosome"/>
</dbReference>
<dbReference type="InterPro" id="IPR001647">
    <property type="entry name" value="HTH_TetR"/>
</dbReference>
<dbReference type="InterPro" id="IPR009057">
    <property type="entry name" value="Homeodomain-like_sf"/>
</dbReference>
<evidence type="ECO:0000256" key="1">
    <source>
        <dbReference type="ARBA" id="ARBA00023125"/>
    </source>
</evidence>
<evidence type="ECO:0000256" key="3">
    <source>
        <dbReference type="SAM" id="MobiDB-lite"/>
    </source>
</evidence>
<feature type="DNA-binding region" description="H-T-H motif" evidence="2">
    <location>
        <begin position="62"/>
        <end position="81"/>
    </location>
</feature>
<dbReference type="Pfam" id="PF00440">
    <property type="entry name" value="TetR_N"/>
    <property type="match status" value="1"/>
</dbReference>
<keyword evidence="1 2" id="KW-0238">DNA-binding</keyword>
<dbReference type="Proteomes" id="UP000325466">
    <property type="component" value="Unassembled WGS sequence"/>
</dbReference>
<name>A0A059MR87_9NOCA</name>
<evidence type="ECO:0000313" key="5">
    <source>
        <dbReference type="EMBL" id="GES34808.1"/>
    </source>
</evidence>
<dbReference type="InterPro" id="IPR041674">
    <property type="entry name" value="TetR_C_22"/>
</dbReference>
<evidence type="ECO:0000313" key="7">
    <source>
        <dbReference type="Proteomes" id="UP000325466"/>
    </source>
</evidence>
<keyword evidence="7" id="KW-1185">Reference proteome</keyword>
<reference evidence="6" key="3">
    <citation type="submission" date="2022-09" db="EMBL/GenBank/DDBJ databases">
        <title>The genome sequence of Rhodococcus aetherivorans N1.</title>
        <authorList>
            <person name="Jiang W."/>
        </authorList>
    </citation>
    <scope>NUCLEOTIDE SEQUENCE</scope>
    <source>
        <strain evidence="6">N1</strain>
    </source>
</reference>
<dbReference type="PROSITE" id="PS50977">
    <property type="entry name" value="HTH_TETR_2"/>
    <property type="match status" value="1"/>
</dbReference>
<dbReference type="PANTHER" id="PTHR30055:SF226">
    <property type="entry name" value="HTH-TYPE TRANSCRIPTIONAL REGULATOR PKSA"/>
    <property type="match status" value="1"/>
</dbReference>
<dbReference type="GO" id="GO:0003700">
    <property type="term" value="F:DNA-binding transcription factor activity"/>
    <property type="evidence" value="ECO:0007669"/>
    <property type="project" value="TreeGrafter"/>
</dbReference>
<evidence type="ECO:0000313" key="6">
    <source>
        <dbReference type="EMBL" id="UYF92478.1"/>
    </source>
</evidence>
<protein>
    <submittedName>
        <fullName evidence="6">TetR family transcriptional regulator</fullName>
    </submittedName>
    <submittedName>
        <fullName evidence="5">Transcriptional regulator, TetR family</fullName>
    </submittedName>
</protein>
<dbReference type="PRINTS" id="PR00455">
    <property type="entry name" value="HTHTETR"/>
</dbReference>
<dbReference type="Pfam" id="PF17928">
    <property type="entry name" value="TetR_C_22"/>
    <property type="match status" value="1"/>
</dbReference>
<evidence type="ECO:0000259" key="4">
    <source>
        <dbReference type="PROSITE" id="PS50977"/>
    </source>
</evidence>
<feature type="compositionally biased region" description="Basic and acidic residues" evidence="3">
    <location>
        <begin position="260"/>
        <end position="270"/>
    </location>
</feature>
<accession>N1M9T4</accession>
<reference evidence="5" key="2">
    <citation type="submission" date="2019-10" db="EMBL/GenBank/DDBJ databases">
        <title>Draft genome sequence of Rhodococcus aetherivorans JCM 14343.</title>
        <authorList>
            <person name="Inoue D."/>
            <person name="Nakazawa M."/>
            <person name="Yamamoto N."/>
            <person name="Sei K."/>
            <person name="Ike M."/>
        </authorList>
    </citation>
    <scope>NUCLEOTIDE SEQUENCE</scope>
    <source>
        <strain evidence="5">JCM 14343</strain>
    </source>
</reference>